<dbReference type="SUPFAM" id="SSF103473">
    <property type="entry name" value="MFS general substrate transporter"/>
    <property type="match status" value="1"/>
</dbReference>
<dbReference type="EMBL" id="JAADZU010000094">
    <property type="protein sequence ID" value="NDK92020.1"/>
    <property type="molecule type" value="Genomic_DNA"/>
</dbReference>
<evidence type="ECO:0000256" key="2">
    <source>
        <dbReference type="ARBA" id="ARBA00022448"/>
    </source>
</evidence>
<feature type="transmembrane region" description="Helical" evidence="7">
    <location>
        <begin position="206"/>
        <end position="226"/>
    </location>
</feature>
<dbReference type="RefSeq" id="WP_020791452.1">
    <property type="nucleotide sequence ID" value="NZ_JAADZU010000094.1"/>
</dbReference>
<comment type="caution">
    <text evidence="9">The sequence shown here is derived from an EMBL/GenBank/DDBJ whole genome shotgun (WGS) entry which is preliminary data.</text>
</comment>
<feature type="transmembrane region" description="Helical" evidence="7">
    <location>
        <begin position="276"/>
        <end position="297"/>
    </location>
</feature>
<sequence>MTDDLAVDVAVQRHSRPWLVFATTSIGVLAVFISMSGLTVALPTLTRELSATPAQSTWIVLGYMVVTTALILVFGRLADIVGRRPLYLGGLAVFAVASAACVFAPSAEWLIVARILQGVGAGAVVTNNTALLTDVFPTHLLGRALGWNATVAALGQVVGPLIGGAATALLGWHGLFLVVTPLAVIATVTSVLVIPRSPRVRRRREHFDVVGALLSTTLLTGIVLALTPGLSGPAWMPFVYGTGSMVLAVVMVAWFVRRSEPLIDLTLFRDRRVGIIMVAALLTAVTTYAVPLIISLFEQAAEGTSPFVAGILVMPVALGTVLAASVAGSVVNRYSPRTLMAIGLVLITMGLGGMTLLLTPDSTPRWASALCLALIGMGIGLFMTPSTSALMLTVDPQRRGIANGLRSMLQNVGNLLGTALILSIATIGLGASAREATYAGATDSLGAADIGVLIGNLRWGGLVLTVVAAIGVLVCLMFPRTPVTVTPVDLDDDDPISVKEPV</sequence>
<dbReference type="AlphaFoldDB" id="A0A7K3LUQ0"/>
<dbReference type="CDD" id="cd17321">
    <property type="entry name" value="MFS_MMR_MDR_like"/>
    <property type="match status" value="1"/>
</dbReference>
<keyword evidence="4 7" id="KW-0812">Transmembrane</keyword>
<dbReference type="PANTHER" id="PTHR42718:SF46">
    <property type="entry name" value="BLR6921 PROTEIN"/>
    <property type="match status" value="1"/>
</dbReference>
<keyword evidence="2" id="KW-0813">Transport</keyword>
<keyword evidence="3" id="KW-1003">Cell membrane</keyword>
<reference evidence="9 10" key="1">
    <citation type="submission" date="2020-01" db="EMBL/GenBank/DDBJ databases">
        <title>Investigation of new actinobacteria for the biodesulphurisation of diesel fuel.</title>
        <authorList>
            <person name="Athi Narayanan S.M."/>
        </authorList>
    </citation>
    <scope>NUCLEOTIDE SEQUENCE [LARGE SCALE GENOMIC DNA]</scope>
    <source>
        <strain evidence="9 10">213E</strain>
    </source>
</reference>
<dbReference type="Gene3D" id="1.20.1250.20">
    <property type="entry name" value="MFS general substrate transporter like domains"/>
    <property type="match status" value="1"/>
</dbReference>
<comment type="subcellular location">
    <subcellularLocation>
        <location evidence="1">Cell membrane</location>
        <topology evidence="1">Multi-pass membrane protein</topology>
    </subcellularLocation>
</comment>
<dbReference type="GO" id="GO:0005886">
    <property type="term" value="C:plasma membrane"/>
    <property type="evidence" value="ECO:0007669"/>
    <property type="project" value="UniProtKB-SubCell"/>
</dbReference>
<dbReference type="InterPro" id="IPR020846">
    <property type="entry name" value="MFS_dom"/>
</dbReference>
<dbReference type="Proteomes" id="UP000466307">
    <property type="component" value="Unassembled WGS sequence"/>
</dbReference>
<evidence type="ECO:0000256" key="5">
    <source>
        <dbReference type="ARBA" id="ARBA00022989"/>
    </source>
</evidence>
<keyword evidence="10" id="KW-1185">Reference proteome</keyword>
<feature type="transmembrane region" description="Helical" evidence="7">
    <location>
        <begin position="111"/>
        <end position="133"/>
    </location>
</feature>
<name>A0A7K3LUQ0_9ACTN</name>
<feature type="transmembrane region" description="Helical" evidence="7">
    <location>
        <begin position="172"/>
        <end position="194"/>
    </location>
</feature>
<feature type="transmembrane region" description="Helical" evidence="7">
    <location>
        <begin position="338"/>
        <end position="360"/>
    </location>
</feature>
<dbReference type="Pfam" id="PF07690">
    <property type="entry name" value="MFS_1"/>
    <property type="match status" value="1"/>
</dbReference>
<accession>A0A7K3LUQ0</accession>
<feature type="transmembrane region" description="Helical" evidence="7">
    <location>
        <begin position="309"/>
        <end position="331"/>
    </location>
</feature>
<proteinExistence type="predicted"/>
<evidence type="ECO:0000256" key="1">
    <source>
        <dbReference type="ARBA" id="ARBA00004651"/>
    </source>
</evidence>
<feature type="transmembrane region" description="Helical" evidence="7">
    <location>
        <begin position="86"/>
        <end position="105"/>
    </location>
</feature>
<keyword evidence="5 7" id="KW-1133">Transmembrane helix</keyword>
<feature type="transmembrane region" description="Helical" evidence="7">
    <location>
        <begin position="459"/>
        <end position="478"/>
    </location>
</feature>
<feature type="transmembrane region" description="Helical" evidence="7">
    <location>
        <begin position="366"/>
        <end position="392"/>
    </location>
</feature>
<gene>
    <name evidence="9" type="ORF">GYA93_20960</name>
</gene>
<evidence type="ECO:0000313" key="10">
    <source>
        <dbReference type="Proteomes" id="UP000466307"/>
    </source>
</evidence>
<protein>
    <submittedName>
        <fullName evidence="9">MFS transporter</fullName>
    </submittedName>
</protein>
<feature type="transmembrane region" description="Helical" evidence="7">
    <location>
        <begin position="145"/>
        <end position="166"/>
    </location>
</feature>
<dbReference type="PROSITE" id="PS50850">
    <property type="entry name" value="MFS"/>
    <property type="match status" value="1"/>
</dbReference>
<organism evidence="9 10">
    <name type="scientific">Gordonia desulfuricans</name>
    <dbReference type="NCBI Taxonomy" id="89051"/>
    <lineage>
        <taxon>Bacteria</taxon>
        <taxon>Bacillati</taxon>
        <taxon>Actinomycetota</taxon>
        <taxon>Actinomycetes</taxon>
        <taxon>Mycobacteriales</taxon>
        <taxon>Gordoniaceae</taxon>
        <taxon>Gordonia</taxon>
    </lineage>
</organism>
<dbReference type="InterPro" id="IPR011701">
    <property type="entry name" value="MFS"/>
</dbReference>
<feature type="domain" description="Major facilitator superfamily (MFS) profile" evidence="8">
    <location>
        <begin position="20"/>
        <end position="483"/>
    </location>
</feature>
<feature type="transmembrane region" description="Helical" evidence="7">
    <location>
        <begin position="54"/>
        <end position="74"/>
    </location>
</feature>
<evidence type="ECO:0000256" key="4">
    <source>
        <dbReference type="ARBA" id="ARBA00022692"/>
    </source>
</evidence>
<keyword evidence="6 7" id="KW-0472">Membrane</keyword>
<evidence type="ECO:0000256" key="3">
    <source>
        <dbReference type="ARBA" id="ARBA00022475"/>
    </source>
</evidence>
<evidence type="ECO:0000259" key="8">
    <source>
        <dbReference type="PROSITE" id="PS50850"/>
    </source>
</evidence>
<evidence type="ECO:0000256" key="6">
    <source>
        <dbReference type="ARBA" id="ARBA00023136"/>
    </source>
</evidence>
<dbReference type="GO" id="GO:0022857">
    <property type="term" value="F:transmembrane transporter activity"/>
    <property type="evidence" value="ECO:0007669"/>
    <property type="project" value="InterPro"/>
</dbReference>
<evidence type="ECO:0000256" key="7">
    <source>
        <dbReference type="SAM" id="Phobius"/>
    </source>
</evidence>
<feature type="transmembrane region" description="Helical" evidence="7">
    <location>
        <begin position="238"/>
        <end position="256"/>
    </location>
</feature>
<evidence type="ECO:0000313" key="9">
    <source>
        <dbReference type="EMBL" id="NDK92020.1"/>
    </source>
</evidence>
<dbReference type="InterPro" id="IPR036259">
    <property type="entry name" value="MFS_trans_sf"/>
</dbReference>
<dbReference type="Gene3D" id="1.20.1720.10">
    <property type="entry name" value="Multidrug resistance protein D"/>
    <property type="match status" value="1"/>
</dbReference>
<feature type="transmembrane region" description="Helical" evidence="7">
    <location>
        <begin position="18"/>
        <end position="42"/>
    </location>
</feature>
<dbReference type="PRINTS" id="PR01036">
    <property type="entry name" value="TCRTETB"/>
</dbReference>
<dbReference type="PANTHER" id="PTHR42718">
    <property type="entry name" value="MAJOR FACILITATOR SUPERFAMILY MULTIDRUG TRANSPORTER MFSC"/>
    <property type="match status" value="1"/>
</dbReference>
<feature type="transmembrane region" description="Helical" evidence="7">
    <location>
        <begin position="412"/>
        <end position="433"/>
    </location>
</feature>